<accession>A0ABR1DKW1</accession>
<evidence type="ECO:0000313" key="2">
    <source>
        <dbReference type="EMBL" id="KAK6751100.1"/>
    </source>
</evidence>
<dbReference type="EMBL" id="JAVFWL010000004">
    <property type="protein sequence ID" value="KAK6751100.1"/>
    <property type="molecule type" value="Genomic_DNA"/>
</dbReference>
<dbReference type="Proteomes" id="UP001303046">
    <property type="component" value="Unassembled WGS sequence"/>
</dbReference>
<evidence type="ECO:0008006" key="4">
    <source>
        <dbReference type="Google" id="ProtNLM"/>
    </source>
</evidence>
<comment type="caution">
    <text evidence="2">The sequence shown here is derived from an EMBL/GenBank/DDBJ whole genome shotgun (WGS) entry which is preliminary data.</text>
</comment>
<proteinExistence type="predicted"/>
<organism evidence="2 3">
    <name type="scientific">Necator americanus</name>
    <name type="common">Human hookworm</name>
    <dbReference type="NCBI Taxonomy" id="51031"/>
    <lineage>
        <taxon>Eukaryota</taxon>
        <taxon>Metazoa</taxon>
        <taxon>Ecdysozoa</taxon>
        <taxon>Nematoda</taxon>
        <taxon>Chromadorea</taxon>
        <taxon>Rhabditida</taxon>
        <taxon>Rhabditina</taxon>
        <taxon>Rhabditomorpha</taxon>
        <taxon>Strongyloidea</taxon>
        <taxon>Ancylostomatidae</taxon>
        <taxon>Bunostominae</taxon>
        <taxon>Necator</taxon>
    </lineage>
</organism>
<evidence type="ECO:0000256" key="1">
    <source>
        <dbReference type="SAM" id="MobiDB-lite"/>
    </source>
</evidence>
<protein>
    <recommendedName>
        <fullName evidence="4">BHLH domain-containing protein</fullName>
    </recommendedName>
</protein>
<gene>
    <name evidence="2" type="primary">Necator_chrIV.g16129</name>
    <name evidence="2" type="ORF">RB195_002833</name>
</gene>
<feature type="region of interest" description="Disordered" evidence="1">
    <location>
        <begin position="30"/>
        <end position="52"/>
    </location>
</feature>
<name>A0ABR1DKW1_NECAM</name>
<reference evidence="2 3" key="1">
    <citation type="submission" date="2023-08" db="EMBL/GenBank/DDBJ databases">
        <title>A Necator americanus chromosomal reference genome.</title>
        <authorList>
            <person name="Ilik V."/>
            <person name="Petrzelkova K.J."/>
            <person name="Pardy F."/>
            <person name="Fuh T."/>
            <person name="Niatou-Singa F.S."/>
            <person name="Gouil Q."/>
            <person name="Baker L."/>
            <person name="Ritchie M.E."/>
            <person name="Jex A.R."/>
            <person name="Gazzola D."/>
            <person name="Li H."/>
            <person name="Toshio Fujiwara R."/>
            <person name="Zhan B."/>
            <person name="Aroian R.V."/>
            <person name="Pafco B."/>
            <person name="Schwarz E.M."/>
        </authorList>
    </citation>
    <scope>NUCLEOTIDE SEQUENCE [LARGE SCALE GENOMIC DNA]</scope>
    <source>
        <strain evidence="2 3">Aroian</strain>
        <tissue evidence="2">Whole animal</tissue>
    </source>
</reference>
<evidence type="ECO:0000313" key="3">
    <source>
        <dbReference type="Proteomes" id="UP001303046"/>
    </source>
</evidence>
<keyword evidence="3" id="KW-1185">Reference proteome</keyword>
<sequence length="125" mass="14535">MSFHVSSQFKDIADQIGRVLPSFKRMDTSVDPAAVSRGRGRPRMHANDAERQRNHRIAEMSVVREARLSANAQSQRIRRLNESSAERILRQLEDSHRHQLLRQNENTEQRSIGLMTISQRLQKLH</sequence>